<dbReference type="InterPro" id="IPR050571">
    <property type="entry name" value="Class-IV_PLP-Dep_Aminotrnsfr"/>
</dbReference>
<dbReference type="SUPFAM" id="SSF56752">
    <property type="entry name" value="D-aminoacid aminotransferase-like PLP-dependent enzymes"/>
    <property type="match status" value="1"/>
</dbReference>
<evidence type="ECO:0008006" key="4">
    <source>
        <dbReference type="Google" id="ProtNLM"/>
    </source>
</evidence>
<dbReference type="Pfam" id="PF01063">
    <property type="entry name" value="Aminotran_4"/>
    <property type="match status" value="1"/>
</dbReference>
<accession>A0A8H5GPI4</accession>
<dbReference type="AlphaFoldDB" id="A0A8H5GPI4"/>
<proteinExistence type="inferred from homology"/>
<dbReference type="Proteomes" id="UP000559256">
    <property type="component" value="Unassembled WGS sequence"/>
</dbReference>
<dbReference type="Gene3D" id="3.20.10.10">
    <property type="entry name" value="D-amino Acid Aminotransferase, subunit A, domain 2"/>
    <property type="match status" value="1"/>
</dbReference>
<comment type="similarity">
    <text evidence="1">Belongs to the class-IV pyridoxal-phosphate-dependent aminotransferase family.</text>
</comment>
<dbReference type="InterPro" id="IPR043132">
    <property type="entry name" value="BCAT-like_C"/>
</dbReference>
<dbReference type="InterPro" id="IPR001544">
    <property type="entry name" value="Aminotrans_IV"/>
</dbReference>
<dbReference type="PANTHER" id="PTHR42743:SF11">
    <property type="entry name" value="AMINODEOXYCHORISMATE LYASE"/>
    <property type="match status" value="1"/>
</dbReference>
<dbReference type="PANTHER" id="PTHR42743">
    <property type="entry name" value="AMINO-ACID AMINOTRANSFERASE"/>
    <property type="match status" value="1"/>
</dbReference>
<dbReference type="EMBL" id="JAACJM010000015">
    <property type="protein sequence ID" value="KAF5368415.1"/>
    <property type="molecule type" value="Genomic_DNA"/>
</dbReference>
<organism evidence="2 3">
    <name type="scientific">Tetrapyrgos nigripes</name>
    <dbReference type="NCBI Taxonomy" id="182062"/>
    <lineage>
        <taxon>Eukaryota</taxon>
        <taxon>Fungi</taxon>
        <taxon>Dikarya</taxon>
        <taxon>Basidiomycota</taxon>
        <taxon>Agaricomycotina</taxon>
        <taxon>Agaricomycetes</taxon>
        <taxon>Agaricomycetidae</taxon>
        <taxon>Agaricales</taxon>
        <taxon>Marasmiineae</taxon>
        <taxon>Marasmiaceae</taxon>
        <taxon>Tetrapyrgos</taxon>
    </lineage>
</organism>
<gene>
    <name evidence="2" type="ORF">D9758_002171</name>
</gene>
<dbReference type="OrthoDB" id="64220at2759"/>
<keyword evidence="3" id="KW-1185">Reference proteome</keyword>
<name>A0A8H5GPI4_9AGAR</name>
<dbReference type="InterPro" id="IPR043131">
    <property type="entry name" value="BCAT-like_N"/>
</dbReference>
<dbReference type="GO" id="GO:0046394">
    <property type="term" value="P:carboxylic acid biosynthetic process"/>
    <property type="evidence" value="ECO:0007669"/>
    <property type="project" value="UniProtKB-ARBA"/>
</dbReference>
<evidence type="ECO:0000256" key="1">
    <source>
        <dbReference type="ARBA" id="ARBA00009320"/>
    </source>
</evidence>
<evidence type="ECO:0000313" key="3">
    <source>
        <dbReference type="Proteomes" id="UP000559256"/>
    </source>
</evidence>
<evidence type="ECO:0000313" key="2">
    <source>
        <dbReference type="EMBL" id="KAF5368415.1"/>
    </source>
</evidence>
<dbReference type="Gene3D" id="3.30.470.10">
    <property type="match status" value="1"/>
</dbReference>
<sequence length="251" mass="27686">MYHLLSSTRLDSSLLSFQWNNDQDGPSPFFLLPYHYDRLVDAAKQHNWDKVNLSYQSLKLACTEAANSHHTLDENPTSFRIRITLSQNGDISVSATPLPSFSSDPAAACSFNPLSGASYEGALVSLAVDSEATPSTIFTTTKTTQRTLYDQARARAGIPAISPTSDVLLFNEDGLITESSICNVAFYRSSKWITPATSTGCLPGVLRRYLLSKSYIHEDTEHTLRRDAIKDGEWVLLFNGVQGCRLAKVTL</sequence>
<dbReference type="GO" id="GO:0003824">
    <property type="term" value="F:catalytic activity"/>
    <property type="evidence" value="ECO:0007669"/>
    <property type="project" value="InterPro"/>
</dbReference>
<comment type="caution">
    <text evidence="2">The sequence shown here is derived from an EMBL/GenBank/DDBJ whole genome shotgun (WGS) entry which is preliminary data.</text>
</comment>
<reference evidence="2 3" key="1">
    <citation type="journal article" date="2020" name="ISME J.">
        <title>Uncovering the hidden diversity of litter-decomposition mechanisms in mushroom-forming fungi.</title>
        <authorList>
            <person name="Floudas D."/>
            <person name="Bentzer J."/>
            <person name="Ahren D."/>
            <person name="Johansson T."/>
            <person name="Persson P."/>
            <person name="Tunlid A."/>
        </authorList>
    </citation>
    <scope>NUCLEOTIDE SEQUENCE [LARGE SCALE GENOMIC DNA]</scope>
    <source>
        <strain evidence="2 3">CBS 291.85</strain>
    </source>
</reference>
<dbReference type="InterPro" id="IPR036038">
    <property type="entry name" value="Aminotransferase-like"/>
</dbReference>
<protein>
    <recommendedName>
        <fullName evidence="4">Aminodeoxychorismate lyase</fullName>
    </recommendedName>
</protein>